<reference evidence="1 2" key="2">
    <citation type="journal article" date="2017" name="Genome Biol. Evol.">
        <title>Trajectories and Drivers of Genome Evolution in Surface-Associated Marine Phaeobacter.</title>
        <authorList>
            <person name="Freese H.M."/>
            <person name="Sikorski J."/>
            <person name="Bunk B."/>
            <person name="Scheuner C."/>
            <person name="Meier-Kolthoff J.P."/>
            <person name="Sproer C."/>
            <person name="Gram L."/>
            <person name="Overmann J."/>
        </authorList>
    </citation>
    <scope>NUCLEOTIDE SEQUENCE [LARGE SCALE GENOMIC DNA]</scope>
    <source>
        <strain evidence="1 2">P88</strain>
    </source>
</reference>
<dbReference type="AlphaFoldDB" id="A0A2I7K9T9"/>
<name>A0A2I7K9T9_9RHOB</name>
<evidence type="ECO:0000313" key="2">
    <source>
        <dbReference type="Proteomes" id="UP000236447"/>
    </source>
</evidence>
<accession>A0A2I7K9T9</accession>
<evidence type="ECO:0000313" key="1">
    <source>
        <dbReference type="EMBL" id="AUQ99345.1"/>
    </source>
</evidence>
<dbReference type="Proteomes" id="UP000236447">
    <property type="component" value="Chromosome"/>
</dbReference>
<dbReference type="EMBL" id="CP010725">
    <property type="protein sequence ID" value="AUQ99345.1"/>
    <property type="molecule type" value="Genomic_DNA"/>
</dbReference>
<protein>
    <submittedName>
        <fullName evidence="1">Uncharacterized protein</fullName>
    </submittedName>
</protein>
<gene>
    <name evidence="1" type="ORF">PhaeoP88_01975</name>
</gene>
<sequence length="55" mass="6965">MMIRPNMALTYSDSRRIHARKGIWMVEYLRARRSRDRLISFFRRQHFKSRPERKR</sequence>
<reference evidence="1 2" key="1">
    <citation type="journal article" date="2017" name="Front. Microbiol.">
        <title>Phaeobacter piscinae sp. nov., a species of the Roseobacter group and potential aquaculture probiont.</title>
        <authorList>
            <person name="Sonnenschein E.C."/>
            <person name="Phippen C.B.W."/>
            <person name="Nielsen K.F."/>
            <person name="Mateiu R.V."/>
            <person name="Melchiorsen J."/>
            <person name="Gram L."/>
            <person name="Overmann J."/>
            <person name="Freese H.M."/>
        </authorList>
    </citation>
    <scope>NUCLEOTIDE SEQUENCE [LARGE SCALE GENOMIC DNA]</scope>
    <source>
        <strain evidence="1 2">P88</strain>
    </source>
</reference>
<proteinExistence type="predicted"/>
<organism evidence="1 2">
    <name type="scientific">Phaeobacter inhibens</name>
    <dbReference type="NCBI Taxonomy" id="221822"/>
    <lineage>
        <taxon>Bacteria</taxon>
        <taxon>Pseudomonadati</taxon>
        <taxon>Pseudomonadota</taxon>
        <taxon>Alphaproteobacteria</taxon>
        <taxon>Rhodobacterales</taxon>
        <taxon>Roseobacteraceae</taxon>
        <taxon>Phaeobacter</taxon>
    </lineage>
</organism>